<evidence type="ECO:0000256" key="1">
    <source>
        <dbReference type="ARBA" id="ARBA00004123"/>
    </source>
</evidence>
<evidence type="ECO:0000259" key="18">
    <source>
        <dbReference type="PROSITE" id="PS50168"/>
    </source>
</evidence>
<dbReference type="GO" id="GO:0006508">
    <property type="term" value="P:proteolysis"/>
    <property type="evidence" value="ECO:0007669"/>
    <property type="project" value="UniProtKB-KW"/>
</dbReference>
<dbReference type="InterPro" id="IPR001309">
    <property type="entry name" value="Pept_C14_p20"/>
</dbReference>
<evidence type="ECO:0000256" key="6">
    <source>
        <dbReference type="ARBA" id="ARBA00022670"/>
    </source>
</evidence>
<feature type="compositionally biased region" description="Basic and acidic residues" evidence="17">
    <location>
        <begin position="264"/>
        <end position="273"/>
    </location>
</feature>
<comment type="similarity">
    <text evidence="3 16">Belongs to the peptidase C14A family.</text>
</comment>
<evidence type="ECO:0000256" key="15">
    <source>
        <dbReference type="ARBA" id="ARBA00068172"/>
    </source>
</evidence>
<evidence type="ECO:0000259" key="19">
    <source>
        <dbReference type="PROSITE" id="PS50207"/>
    </source>
</evidence>
<dbReference type="PRINTS" id="PR00376">
    <property type="entry name" value="IL1BCENZYME"/>
</dbReference>
<evidence type="ECO:0000256" key="3">
    <source>
        <dbReference type="ARBA" id="ARBA00010134"/>
    </source>
</evidence>
<comment type="catalytic activity">
    <reaction evidence="13">
        <text>Strict requirement for Asp at position P1 and has a preferred cleavage sequence of (Leu/Asp/Val)-Glu-Thr-Asp-|-(Gly/Ser/Ala).</text>
        <dbReference type="EC" id="3.4.22.61"/>
    </reaction>
</comment>
<dbReference type="PROSITE" id="PS01122">
    <property type="entry name" value="CASPASE_CYS"/>
    <property type="match status" value="1"/>
</dbReference>
<dbReference type="GO" id="GO:0005886">
    <property type="term" value="C:plasma membrane"/>
    <property type="evidence" value="ECO:0007669"/>
    <property type="project" value="UniProtKB-ARBA"/>
</dbReference>
<keyword evidence="4" id="KW-0963">Cytoplasm</keyword>
<evidence type="ECO:0000256" key="16">
    <source>
        <dbReference type="RuleBase" id="RU003971"/>
    </source>
</evidence>
<dbReference type="CDD" id="cd00045">
    <property type="entry name" value="DED"/>
    <property type="match status" value="1"/>
</dbReference>
<comment type="caution">
    <text evidence="21">The sequence shown here is derived from an EMBL/GenBank/DDBJ whole genome shotgun (WGS) entry which is preliminary data.</text>
</comment>
<organism evidence="21 22">
    <name type="scientific">Scyliorhinus torazame</name>
    <name type="common">Cloudy catshark</name>
    <name type="synonym">Catulus torazame</name>
    <dbReference type="NCBI Taxonomy" id="75743"/>
    <lineage>
        <taxon>Eukaryota</taxon>
        <taxon>Metazoa</taxon>
        <taxon>Chordata</taxon>
        <taxon>Craniata</taxon>
        <taxon>Vertebrata</taxon>
        <taxon>Chondrichthyes</taxon>
        <taxon>Elasmobranchii</taxon>
        <taxon>Galeomorphii</taxon>
        <taxon>Galeoidea</taxon>
        <taxon>Carcharhiniformes</taxon>
        <taxon>Scyliorhinidae</taxon>
        <taxon>Scyliorhinus</taxon>
    </lineage>
</organism>
<dbReference type="PROSITE" id="PS50207">
    <property type="entry name" value="CASPASE_P10"/>
    <property type="match status" value="1"/>
</dbReference>
<proteinExistence type="inferred from homology"/>
<dbReference type="Gene3D" id="1.10.533.10">
    <property type="entry name" value="Death Domain, Fas"/>
    <property type="match status" value="2"/>
</dbReference>
<keyword evidence="11" id="KW-0865">Zymogen</keyword>
<feature type="domain" description="DED" evidence="18">
    <location>
        <begin position="90"/>
        <end position="156"/>
    </location>
</feature>
<dbReference type="AlphaFoldDB" id="A0A401Q537"/>
<evidence type="ECO:0000256" key="2">
    <source>
        <dbReference type="ARBA" id="ARBA00004496"/>
    </source>
</evidence>
<dbReference type="PROSITE" id="PS01121">
    <property type="entry name" value="CASPASE_HIS"/>
    <property type="match status" value="1"/>
</dbReference>
<dbReference type="Pfam" id="PF01335">
    <property type="entry name" value="DED"/>
    <property type="match status" value="2"/>
</dbReference>
<dbReference type="InterPro" id="IPR011029">
    <property type="entry name" value="DEATH-like_dom_sf"/>
</dbReference>
<dbReference type="GO" id="GO:0042981">
    <property type="term" value="P:regulation of apoptotic process"/>
    <property type="evidence" value="ECO:0007669"/>
    <property type="project" value="InterPro"/>
</dbReference>
<accession>A0A401Q537</accession>
<comment type="subcellular location">
    <subcellularLocation>
        <location evidence="2">Cytoplasm</location>
    </subcellularLocation>
    <subcellularLocation>
        <location evidence="1">Nucleus</location>
    </subcellularLocation>
</comment>
<keyword evidence="7" id="KW-0053">Apoptosis</keyword>
<evidence type="ECO:0000313" key="21">
    <source>
        <dbReference type="EMBL" id="GCB80472.1"/>
    </source>
</evidence>
<feature type="domain" description="Caspase family p10" evidence="19">
    <location>
        <begin position="542"/>
        <end position="599"/>
    </location>
</feature>
<keyword evidence="6" id="KW-0645">Protease</keyword>
<evidence type="ECO:0000256" key="5">
    <source>
        <dbReference type="ARBA" id="ARBA00022553"/>
    </source>
</evidence>
<dbReference type="InterPro" id="IPR001875">
    <property type="entry name" value="DED_dom"/>
</dbReference>
<evidence type="ECO:0000256" key="13">
    <source>
        <dbReference type="ARBA" id="ARBA00051626"/>
    </source>
</evidence>
<dbReference type="PROSITE" id="PS50208">
    <property type="entry name" value="CASPASE_P20"/>
    <property type="match status" value="1"/>
</dbReference>
<keyword evidence="8" id="KW-0677">Repeat</keyword>
<dbReference type="GO" id="GO:0051604">
    <property type="term" value="P:protein maturation"/>
    <property type="evidence" value="ECO:0007669"/>
    <property type="project" value="UniProtKB-ARBA"/>
</dbReference>
<dbReference type="CDD" id="cd00032">
    <property type="entry name" value="CASc"/>
    <property type="match status" value="1"/>
</dbReference>
<keyword evidence="9" id="KW-0378">Hydrolase</keyword>
<dbReference type="Pfam" id="PF00656">
    <property type="entry name" value="Peptidase_C14"/>
    <property type="match status" value="1"/>
</dbReference>
<keyword evidence="22" id="KW-1185">Reference proteome</keyword>
<dbReference type="PROSITE" id="PS50168">
    <property type="entry name" value="DED"/>
    <property type="match status" value="2"/>
</dbReference>
<dbReference type="GO" id="GO:0006915">
    <property type="term" value="P:apoptotic process"/>
    <property type="evidence" value="ECO:0007669"/>
    <property type="project" value="UniProtKB-KW"/>
</dbReference>
<gene>
    <name evidence="21" type="ORF">scyTo_0016215</name>
</gene>
<dbReference type="Proteomes" id="UP000288216">
    <property type="component" value="Unassembled WGS sequence"/>
</dbReference>
<dbReference type="STRING" id="75743.A0A401Q537"/>
<dbReference type="SMART" id="SM00031">
    <property type="entry name" value="DED"/>
    <property type="match status" value="2"/>
</dbReference>
<keyword evidence="5" id="KW-0597">Phosphoprotein</keyword>
<dbReference type="EMBL" id="BFAA01009665">
    <property type="protein sequence ID" value="GCB80472.1"/>
    <property type="molecule type" value="Genomic_DNA"/>
</dbReference>
<dbReference type="Gene3D" id="3.40.50.1460">
    <property type="match status" value="1"/>
</dbReference>
<sequence>MENQYRSTLPGQTSQSYHELLSSLRGWPGKSSPQFQSWAWPHCQSGAQSGCVKEGVRLGSLGPKRSKLLLLSTVYKRLKGKMDTPLDIQILYKISEELDEEEVRDLRFLCSDFIPAGKTIATMLDLFTELQQQELNIIPELLYQIQRFKLLSTLGIQKADVEQFLQQEGNSQISNYRVLLYTLSKEIDDGELNSIKFILQEGKRKCRDIQNFMDLCIDLEKKEQLEPNNLQILLKAMKEIKRVDLKSKLETYQKTPSVTIPQQESRRESKEPNQRMLSAVSCTAQADAKLIASTGTESHQEPQQVPSTADDPAVERPHLQQAGRSTIEHTANGMANLHRGMKAMSMESISAETSTTSSSDAAPALPPCHSAQASSNLEANQHKQHIEQYKMNSKPLGICVILNNKLFPGTKFKERNGTDCDAERLTQVFTTLGFEVDKQDNLTVPHMKKILRRYQKFDHTTNDCFVCCILSHGEKDAVVGTDGDLLHIHEIRFMFSGTQCHSLLEKPKVFFIQACQGQKSQTACPVPDSLTSSSSDLDFDAVSYSIPEDRDFLIAMSTISDYVSYRTCNGSWFIQTLCDCLEEFKGDDLLTILTEVNRR</sequence>
<dbReference type="InterPro" id="IPR015917">
    <property type="entry name" value="Pept_C14A"/>
</dbReference>
<dbReference type="InterPro" id="IPR016129">
    <property type="entry name" value="Caspase_his_AS"/>
</dbReference>
<feature type="region of interest" description="Disordered" evidence="17">
    <location>
        <begin position="347"/>
        <end position="367"/>
    </location>
</feature>
<evidence type="ECO:0000256" key="14">
    <source>
        <dbReference type="ARBA" id="ARBA00066479"/>
    </source>
</evidence>
<dbReference type="InterPro" id="IPR029030">
    <property type="entry name" value="Caspase-like_dom_sf"/>
</dbReference>
<dbReference type="GO" id="GO:0005737">
    <property type="term" value="C:cytoplasm"/>
    <property type="evidence" value="ECO:0007669"/>
    <property type="project" value="UniProtKB-SubCell"/>
</dbReference>
<dbReference type="InterPro" id="IPR011600">
    <property type="entry name" value="Pept_C14_caspase"/>
</dbReference>
<feature type="compositionally biased region" description="Polar residues" evidence="17">
    <location>
        <begin position="254"/>
        <end position="263"/>
    </location>
</feature>
<dbReference type="GO" id="GO:0005634">
    <property type="term" value="C:nucleus"/>
    <property type="evidence" value="ECO:0007669"/>
    <property type="project" value="UniProtKB-SubCell"/>
</dbReference>
<feature type="region of interest" description="Disordered" evidence="17">
    <location>
        <begin position="294"/>
        <end position="314"/>
    </location>
</feature>
<evidence type="ECO:0000259" key="20">
    <source>
        <dbReference type="PROSITE" id="PS50208"/>
    </source>
</evidence>
<dbReference type="SUPFAM" id="SSF47986">
    <property type="entry name" value="DEATH domain"/>
    <property type="match status" value="2"/>
</dbReference>
<feature type="non-terminal residue" evidence="21">
    <location>
        <position position="599"/>
    </location>
</feature>
<dbReference type="SUPFAM" id="SSF52129">
    <property type="entry name" value="Caspase-like"/>
    <property type="match status" value="1"/>
</dbReference>
<dbReference type="PANTHER" id="PTHR48169:SF7">
    <property type="entry name" value="CASPASE 10"/>
    <property type="match status" value="1"/>
</dbReference>
<dbReference type="EC" id="3.4.22.61" evidence="14"/>
<evidence type="ECO:0000256" key="8">
    <source>
        <dbReference type="ARBA" id="ARBA00022737"/>
    </source>
</evidence>
<protein>
    <recommendedName>
        <fullName evidence="15">Caspase-8</fullName>
        <ecNumber evidence="14">3.4.22.61</ecNumber>
    </recommendedName>
</protein>
<dbReference type="SMART" id="SM00115">
    <property type="entry name" value="CASc"/>
    <property type="match status" value="1"/>
</dbReference>
<evidence type="ECO:0000256" key="9">
    <source>
        <dbReference type="ARBA" id="ARBA00022801"/>
    </source>
</evidence>
<evidence type="ECO:0000256" key="7">
    <source>
        <dbReference type="ARBA" id="ARBA00022703"/>
    </source>
</evidence>
<keyword evidence="10" id="KW-0788">Thiol protease</keyword>
<evidence type="ECO:0000256" key="11">
    <source>
        <dbReference type="ARBA" id="ARBA00023145"/>
    </source>
</evidence>
<dbReference type="OMA" id="CSGHLEM"/>
<dbReference type="InterPro" id="IPR033139">
    <property type="entry name" value="Caspase_cys_AS"/>
</dbReference>
<feature type="domain" description="DED" evidence="18">
    <location>
        <begin position="175"/>
        <end position="251"/>
    </location>
</feature>
<dbReference type="InterPro" id="IPR002138">
    <property type="entry name" value="Pept_C14_p10"/>
</dbReference>
<reference evidence="21 22" key="1">
    <citation type="journal article" date="2018" name="Nat. Ecol. Evol.">
        <title>Shark genomes provide insights into elasmobranch evolution and the origin of vertebrates.</title>
        <authorList>
            <person name="Hara Y"/>
            <person name="Yamaguchi K"/>
            <person name="Onimaru K"/>
            <person name="Kadota M"/>
            <person name="Koyanagi M"/>
            <person name="Keeley SD"/>
            <person name="Tatsumi K"/>
            <person name="Tanaka K"/>
            <person name="Motone F"/>
            <person name="Kageyama Y"/>
            <person name="Nozu R"/>
            <person name="Adachi N"/>
            <person name="Nishimura O"/>
            <person name="Nakagawa R"/>
            <person name="Tanegashima C"/>
            <person name="Kiyatake I"/>
            <person name="Matsumoto R"/>
            <person name="Murakumo K"/>
            <person name="Nishida K"/>
            <person name="Terakita A"/>
            <person name="Kuratani S"/>
            <person name="Sato K"/>
            <person name="Hyodo S Kuraku.S."/>
        </authorList>
    </citation>
    <scope>NUCLEOTIDE SEQUENCE [LARGE SCALE GENOMIC DNA]</scope>
</reference>
<name>A0A401Q537_SCYTO</name>
<keyword evidence="12" id="KW-0539">Nucleus</keyword>
<dbReference type="PANTHER" id="PTHR48169">
    <property type="entry name" value="DED DOMAIN-CONTAINING PROTEIN"/>
    <property type="match status" value="1"/>
</dbReference>
<evidence type="ECO:0000256" key="17">
    <source>
        <dbReference type="SAM" id="MobiDB-lite"/>
    </source>
</evidence>
<feature type="compositionally biased region" description="Low complexity" evidence="17">
    <location>
        <begin position="347"/>
        <end position="359"/>
    </location>
</feature>
<feature type="domain" description="Caspase family p20" evidence="20">
    <location>
        <begin position="395"/>
        <end position="519"/>
    </location>
</feature>
<dbReference type="GO" id="GO:0004197">
    <property type="term" value="F:cysteine-type endopeptidase activity"/>
    <property type="evidence" value="ECO:0007669"/>
    <property type="project" value="InterPro"/>
</dbReference>
<evidence type="ECO:0000313" key="22">
    <source>
        <dbReference type="Proteomes" id="UP000288216"/>
    </source>
</evidence>
<evidence type="ECO:0000256" key="10">
    <source>
        <dbReference type="ARBA" id="ARBA00022807"/>
    </source>
</evidence>
<feature type="region of interest" description="Disordered" evidence="17">
    <location>
        <begin position="254"/>
        <end position="280"/>
    </location>
</feature>
<feature type="compositionally biased region" description="Polar residues" evidence="17">
    <location>
        <begin position="294"/>
        <end position="307"/>
    </location>
</feature>
<dbReference type="FunFam" id="3.40.50.1460:FF:000008">
    <property type="entry name" value="caspase-8 isoform X1"/>
    <property type="match status" value="1"/>
</dbReference>
<evidence type="ECO:0000256" key="4">
    <source>
        <dbReference type="ARBA" id="ARBA00022490"/>
    </source>
</evidence>
<evidence type="ECO:0000256" key="12">
    <source>
        <dbReference type="ARBA" id="ARBA00023242"/>
    </source>
</evidence>
<dbReference type="GO" id="GO:0032991">
    <property type="term" value="C:protein-containing complex"/>
    <property type="evidence" value="ECO:0007669"/>
    <property type="project" value="UniProtKB-ARBA"/>
</dbReference>
<dbReference type="OrthoDB" id="6114029at2759"/>